<keyword evidence="2" id="KW-0456">Lyase</keyword>
<dbReference type="InterPro" id="IPR003817">
    <property type="entry name" value="PS_Dcarbxylase"/>
</dbReference>
<dbReference type="GO" id="GO:0008654">
    <property type="term" value="P:phospholipid biosynthetic process"/>
    <property type="evidence" value="ECO:0007669"/>
    <property type="project" value="InterPro"/>
</dbReference>
<organism evidence="3 4">
    <name type="scientific">Suillus luteus UH-Slu-Lm8-n1</name>
    <dbReference type="NCBI Taxonomy" id="930992"/>
    <lineage>
        <taxon>Eukaryota</taxon>
        <taxon>Fungi</taxon>
        <taxon>Dikarya</taxon>
        <taxon>Basidiomycota</taxon>
        <taxon>Agaricomycotina</taxon>
        <taxon>Agaricomycetes</taxon>
        <taxon>Agaricomycetidae</taxon>
        <taxon>Boletales</taxon>
        <taxon>Suillineae</taxon>
        <taxon>Suillaceae</taxon>
        <taxon>Suillus</taxon>
    </lineage>
</organism>
<keyword evidence="1" id="KW-0210">Decarboxylase</keyword>
<name>A0A0D0C2Q0_9AGAM</name>
<evidence type="ECO:0000313" key="3">
    <source>
        <dbReference type="EMBL" id="KIK49188.1"/>
    </source>
</evidence>
<dbReference type="HOGENOM" id="CLU_029061_2_1_1"/>
<dbReference type="AlphaFoldDB" id="A0A0D0C2Q0"/>
<dbReference type="PANTHER" id="PTHR10067">
    <property type="entry name" value="PHOSPHATIDYLSERINE DECARBOXYLASE"/>
    <property type="match status" value="1"/>
</dbReference>
<evidence type="ECO:0000256" key="1">
    <source>
        <dbReference type="ARBA" id="ARBA00022793"/>
    </source>
</evidence>
<proteinExistence type="predicted"/>
<accession>A0A0D0C2Q0</accession>
<dbReference type="PANTHER" id="PTHR10067:SF17">
    <property type="entry name" value="PHOSPHATIDYLSERINE DECARBOXYLASE PROENZYME 2"/>
    <property type="match status" value="1"/>
</dbReference>
<protein>
    <recommendedName>
        <fullName evidence="5">Phosphatidylserine decarboxylase</fullName>
    </recommendedName>
</protein>
<dbReference type="InParanoid" id="A0A0D0C2Q0"/>
<evidence type="ECO:0000256" key="2">
    <source>
        <dbReference type="ARBA" id="ARBA00023239"/>
    </source>
</evidence>
<keyword evidence="4" id="KW-1185">Reference proteome</keyword>
<gene>
    <name evidence="3" type="ORF">CY34DRAFT_797580</name>
</gene>
<dbReference type="EMBL" id="KN835134">
    <property type="protein sequence ID" value="KIK49188.1"/>
    <property type="molecule type" value="Genomic_DNA"/>
</dbReference>
<reference evidence="3 4" key="1">
    <citation type="submission" date="2014-04" db="EMBL/GenBank/DDBJ databases">
        <authorList>
            <consortium name="DOE Joint Genome Institute"/>
            <person name="Kuo A."/>
            <person name="Ruytinx J."/>
            <person name="Rineau F."/>
            <person name="Colpaert J."/>
            <person name="Kohler A."/>
            <person name="Nagy L.G."/>
            <person name="Floudas D."/>
            <person name="Copeland A."/>
            <person name="Barry K.W."/>
            <person name="Cichocki N."/>
            <person name="Veneault-Fourrey C."/>
            <person name="LaButti K."/>
            <person name="Lindquist E.A."/>
            <person name="Lipzen A."/>
            <person name="Lundell T."/>
            <person name="Morin E."/>
            <person name="Murat C."/>
            <person name="Sun H."/>
            <person name="Tunlid A."/>
            <person name="Henrissat B."/>
            <person name="Grigoriev I.V."/>
            <person name="Hibbett D.S."/>
            <person name="Martin F."/>
            <person name="Nordberg H.P."/>
            <person name="Cantor M.N."/>
            <person name="Hua S.X."/>
        </authorList>
    </citation>
    <scope>NUCLEOTIDE SEQUENCE [LARGE SCALE GENOMIC DNA]</scope>
    <source>
        <strain evidence="3 4">UH-Slu-Lm8-n1</strain>
    </source>
</reference>
<sequence length="409" mass="45342">MVQLNESELSKPGGIEGSGQVGIQGMEFLDGGIVEALKESVERSNPQHAANSNDVTQGIHGHLHHFAPGHHSWLNKFVPQLQSLATKYHAGNYVAIRGTNERVFESMPIYARLGMHILFYGREQVKLLEGSKRIEELLMEQSKREGQIYDSPESRNHIPSFIHTYNIETNELLYPPDSPAYKNFNDFFYRKLKPDARPVQNPHHEFCSAADCRLVVYPAVHDAQTFWIKGDEFTVPALLGLDRSDPLCQALEGGSLASFRLAPSDYHRFHSLADATVIGEPRDIPGQYYTVNPQAVNEKNLDVLSANKRSVLLLNHDATNKKIVFIAVGALLVGSIQWTVSAGSKVRRGDELGFFAYGGSTVIAILEPGMVEWDSDLVANSSPPKPGQLGIETMMKVGWSIGKVPDNKK</sequence>
<dbReference type="OrthoDB" id="5973539at2759"/>
<evidence type="ECO:0008006" key="5">
    <source>
        <dbReference type="Google" id="ProtNLM"/>
    </source>
</evidence>
<dbReference type="GO" id="GO:0004609">
    <property type="term" value="F:phosphatidylserine decarboxylase activity"/>
    <property type="evidence" value="ECO:0007669"/>
    <property type="project" value="InterPro"/>
</dbReference>
<evidence type="ECO:0000313" key="4">
    <source>
        <dbReference type="Proteomes" id="UP000054485"/>
    </source>
</evidence>
<reference evidence="4" key="2">
    <citation type="submission" date="2015-01" db="EMBL/GenBank/DDBJ databases">
        <title>Evolutionary Origins and Diversification of the Mycorrhizal Mutualists.</title>
        <authorList>
            <consortium name="DOE Joint Genome Institute"/>
            <consortium name="Mycorrhizal Genomics Consortium"/>
            <person name="Kohler A."/>
            <person name="Kuo A."/>
            <person name="Nagy L.G."/>
            <person name="Floudas D."/>
            <person name="Copeland A."/>
            <person name="Barry K.W."/>
            <person name="Cichocki N."/>
            <person name="Veneault-Fourrey C."/>
            <person name="LaButti K."/>
            <person name="Lindquist E.A."/>
            <person name="Lipzen A."/>
            <person name="Lundell T."/>
            <person name="Morin E."/>
            <person name="Murat C."/>
            <person name="Riley R."/>
            <person name="Ohm R."/>
            <person name="Sun H."/>
            <person name="Tunlid A."/>
            <person name="Henrissat B."/>
            <person name="Grigoriev I.V."/>
            <person name="Hibbett D.S."/>
            <person name="Martin F."/>
        </authorList>
    </citation>
    <scope>NUCLEOTIDE SEQUENCE [LARGE SCALE GENOMIC DNA]</scope>
    <source>
        <strain evidence="4">UH-Slu-Lm8-n1</strain>
    </source>
</reference>
<dbReference type="Proteomes" id="UP000054485">
    <property type="component" value="Unassembled WGS sequence"/>
</dbReference>
<dbReference type="STRING" id="930992.A0A0D0C2Q0"/>
<dbReference type="Pfam" id="PF02666">
    <property type="entry name" value="PS_Dcarbxylase"/>
    <property type="match status" value="1"/>
</dbReference>